<dbReference type="EMBL" id="CP113517">
    <property type="protein sequence ID" value="WAR44853.1"/>
    <property type="molecule type" value="Genomic_DNA"/>
</dbReference>
<sequence>MVNADLDRRLIEALQNPACYPHPVASVKLLETHISWVLLAGDYVYKIKKPVDFGFLDFSTLARRQFFCQEELRLNRRLAPDLYLEVVGIGGSPEAPVLGAEPAFECAVKMRRFCEDRLLDHCLAQGRLTVRQLERLAETMAQFHANLPPAEPDSGFGHAEAIFAPTRQNFLQLAQLLDESYADRLASLQAANEEECQRCLPLFSRRLQAGMVRECHGDLHLGNIVLLDDQPIPFDGIEFNPALRWIDGISDVGFLIMDLLHRQRPDLAYAFLNAYLQHSGDYAGLGVLTFYLGYRALVMAKVSAIRARQTDKTASLERCDSYLTLAEQFYQPKRPALIITHGLPGCGKTVVSQIVLEKFQLIRLRSDVERKRLFGLQALQQSQSSIEGGIYSAEATVRTYRHLLEVSRQILQNGFSVIVDAAFLKRHERQAFGSLARELAVPFAILHIHGDEALQRRRILQRQAERSDASEADVAVYELLKSAQEGLSDEEIQVSVEIINNDTLQQLVSESAPWDRLVSLLANNQRRSG</sequence>
<dbReference type="Pfam" id="PF01636">
    <property type="entry name" value="APH"/>
    <property type="match status" value="1"/>
</dbReference>
<accession>A0ABY7GJY6</accession>
<evidence type="ECO:0000313" key="3">
    <source>
        <dbReference type="Proteomes" id="UP001162780"/>
    </source>
</evidence>
<evidence type="ECO:0000259" key="1">
    <source>
        <dbReference type="Pfam" id="PF01636"/>
    </source>
</evidence>
<gene>
    <name evidence="2" type="ORF">NM686_021340</name>
</gene>
<name>A0ABY7GJY6_9GAMM</name>
<dbReference type="SUPFAM" id="SSF52540">
    <property type="entry name" value="P-loop containing nucleoside triphosphate hydrolases"/>
    <property type="match status" value="1"/>
</dbReference>
<dbReference type="Gene3D" id="3.40.50.300">
    <property type="entry name" value="P-loop containing nucleotide triphosphate hydrolases"/>
    <property type="match status" value="1"/>
</dbReference>
<dbReference type="InterPro" id="IPR027417">
    <property type="entry name" value="P-loop_NTPase"/>
</dbReference>
<feature type="domain" description="Aminoglycoside phosphotransferase" evidence="1">
    <location>
        <begin position="128"/>
        <end position="283"/>
    </location>
</feature>
<protein>
    <submittedName>
        <fullName evidence="2">AAA family ATPase</fullName>
    </submittedName>
</protein>
<evidence type="ECO:0000313" key="2">
    <source>
        <dbReference type="EMBL" id="WAR44853.1"/>
    </source>
</evidence>
<dbReference type="PANTHER" id="PTHR43883">
    <property type="entry name" value="SLR0207 PROTEIN"/>
    <property type="match status" value="1"/>
</dbReference>
<organism evidence="2 3">
    <name type="scientific">Methylomonas rapida</name>
    <dbReference type="NCBI Taxonomy" id="2963939"/>
    <lineage>
        <taxon>Bacteria</taxon>
        <taxon>Pseudomonadati</taxon>
        <taxon>Pseudomonadota</taxon>
        <taxon>Gammaproteobacteria</taxon>
        <taxon>Methylococcales</taxon>
        <taxon>Methylococcaceae</taxon>
        <taxon>Methylomonas</taxon>
    </lineage>
</organism>
<dbReference type="Proteomes" id="UP001162780">
    <property type="component" value="Chromosome"/>
</dbReference>
<keyword evidence="3" id="KW-1185">Reference proteome</keyword>
<dbReference type="Gene3D" id="3.90.1200.10">
    <property type="match status" value="1"/>
</dbReference>
<reference evidence="2" key="1">
    <citation type="submission" date="2022-11" db="EMBL/GenBank/DDBJ databases">
        <title>Methylomonas rapida sp. nov., Carotenoid-Producing Obligate Methanotrophs with High Growth Characteristics and Biotechnological Potential.</title>
        <authorList>
            <person name="Tikhonova E.N."/>
            <person name="Suleimanov R.Z."/>
            <person name="Miroshnikov K."/>
            <person name="Oshkin I.Y."/>
            <person name="Belova S.E."/>
            <person name="Danilova O.V."/>
            <person name="Ashikhmin A."/>
            <person name="Konopkin A."/>
            <person name="But S.Y."/>
            <person name="Khmelenina V.N."/>
            <person name="Kuznetsov N."/>
            <person name="Pimenov N.V."/>
            <person name="Dedysh S.N."/>
        </authorList>
    </citation>
    <scope>NUCLEOTIDE SEQUENCE</scope>
    <source>
        <strain evidence="2">MP1</strain>
    </source>
</reference>
<dbReference type="Pfam" id="PF13671">
    <property type="entry name" value="AAA_33"/>
    <property type="match status" value="1"/>
</dbReference>
<dbReference type="RefSeq" id="WP_255189822.1">
    <property type="nucleotide sequence ID" value="NZ_CP113517.1"/>
</dbReference>
<dbReference type="PANTHER" id="PTHR43883:SF1">
    <property type="entry name" value="GLUCONOKINASE"/>
    <property type="match status" value="1"/>
</dbReference>
<dbReference type="InterPro" id="IPR011009">
    <property type="entry name" value="Kinase-like_dom_sf"/>
</dbReference>
<dbReference type="InterPro" id="IPR002575">
    <property type="entry name" value="Aminoglycoside_PTrfase"/>
</dbReference>
<dbReference type="SUPFAM" id="SSF56112">
    <property type="entry name" value="Protein kinase-like (PK-like)"/>
    <property type="match status" value="1"/>
</dbReference>
<proteinExistence type="predicted"/>
<dbReference type="InterPro" id="IPR052732">
    <property type="entry name" value="Cell-binding_unc_protein"/>
</dbReference>